<protein>
    <submittedName>
        <fullName evidence="1">Uncharacterized protein</fullName>
    </submittedName>
</protein>
<comment type="caution">
    <text evidence="1">The sequence shown here is derived from an EMBL/GenBank/DDBJ whole genome shotgun (WGS) entry which is preliminary data.</text>
</comment>
<accession>A0A2S6GPL5</accession>
<sequence length="47" mass="4548">MPWHPLALASALLAATLGGASSAVLGVGFLSWLFLGATAGFATSGST</sequence>
<dbReference type="Proteomes" id="UP000239203">
    <property type="component" value="Unassembled WGS sequence"/>
</dbReference>
<dbReference type="EMBL" id="PTIX01000008">
    <property type="protein sequence ID" value="PPK67195.1"/>
    <property type="molecule type" value="Genomic_DNA"/>
</dbReference>
<dbReference type="RefSeq" id="WP_181043560.1">
    <property type="nucleotide sequence ID" value="NZ_CP154825.1"/>
</dbReference>
<name>A0A2S6GPL5_9PSEU</name>
<gene>
    <name evidence="1" type="ORF">CLV40_108193</name>
</gene>
<organism evidence="1 2">
    <name type="scientific">Actinokineospora auranticolor</name>
    <dbReference type="NCBI Taxonomy" id="155976"/>
    <lineage>
        <taxon>Bacteria</taxon>
        <taxon>Bacillati</taxon>
        <taxon>Actinomycetota</taxon>
        <taxon>Actinomycetes</taxon>
        <taxon>Pseudonocardiales</taxon>
        <taxon>Pseudonocardiaceae</taxon>
        <taxon>Actinokineospora</taxon>
    </lineage>
</organism>
<evidence type="ECO:0000313" key="1">
    <source>
        <dbReference type="EMBL" id="PPK67195.1"/>
    </source>
</evidence>
<keyword evidence="2" id="KW-1185">Reference proteome</keyword>
<dbReference type="AlphaFoldDB" id="A0A2S6GPL5"/>
<proteinExistence type="predicted"/>
<reference evidence="1 2" key="1">
    <citation type="submission" date="2018-02" db="EMBL/GenBank/DDBJ databases">
        <title>Genomic Encyclopedia of Archaeal and Bacterial Type Strains, Phase II (KMG-II): from individual species to whole genera.</title>
        <authorList>
            <person name="Goeker M."/>
        </authorList>
    </citation>
    <scope>NUCLEOTIDE SEQUENCE [LARGE SCALE GENOMIC DNA]</scope>
    <source>
        <strain evidence="1 2">YU 961-1</strain>
    </source>
</reference>
<evidence type="ECO:0000313" key="2">
    <source>
        <dbReference type="Proteomes" id="UP000239203"/>
    </source>
</evidence>